<dbReference type="Gene3D" id="1.10.443.10">
    <property type="entry name" value="Intergrase catalytic core"/>
    <property type="match status" value="1"/>
</dbReference>
<dbReference type="Pfam" id="PF00589">
    <property type="entry name" value="Phage_integrase"/>
    <property type="match status" value="1"/>
</dbReference>
<evidence type="ECO:0000256" key="1">
    <source>
        <dbReference type="ARBA" id="ARBA00023172"/>
    </source>
</evidence>
<dbReference type="InterPro" id="IPR011010">
    <property type="entry name" value="DNA_brk_join_enz"/>
</dbReference>
<keyword evidence="1" id="KW-0233">DNA recombination</keyword>
<accession>A0ABX5IJ60</accession>
<protein>
    <submittedName>
        <fullName evidence="3">Integrase</fullName>
    </submittedName>
</protein>
<dbReference type="PROSITE" id="PS51898">
    <property type="entry name" value="TYR_RECOMBINASE"/>
    <property type="match status" value="1"/>
</dbReference>
<keyword evidence="4" id="KW-1185">Reference proteome</keyword>
<name>A0ABX5IJ60_9STAP</name>
<sequence length="155" mass="18052">MTTVRSNGTVNAYLSIYRQYLSFIGEKNNALNKKTNRHSYFDVYRESIYPANEFVSNEKIANPIEVPKYISVDEFKKIIEVIRSDYSIREEIIVRLMYECGLRIGETMGLTFEDLDITEESISVAYIRNRASDKPYQLAKTCMTIVAREQYTLSK</sequence>
<dbReference type="InterPro" id="IPR013762">
    <property type="entry name" value="Integrase-like_cat_sf"/>
</dbReference>
<evidence type="ECO:0000313" key="3">
    <source>
        <dbReference type="EMBL" id="PTI59846.1"/>
    </source>
</evidence>
<feature type="non-terminal residue" evidence="3">
    <location>
        <position position="155"/>
    </location>
</feature>
<dbReference type="RefSeq" id="WP_158261546.1">
    <property type="nucleotide sequence ID" value="NZ_PZFR01000420.1"/>
</dbReference>
<dbReference type="Proteomes" id="UP000240859">
    <property type="component" value="Unassembled WGS sequence"/>
</dbReference>
<dbReference type="SUPFAM" id="SSF56349">
    <property type="entry name" value="DNA breaking-rejoining enzymes"/>
    <property type="match status" value="1"/>
</dbReference>
<reference evidence="3 4" key="1">
    <citation type="journal article" date="2016" name="Front. Microbiol.">
        <title>Comprehensive Phylogenetic Analysis of Bovine Non-aureus Staphylococci Species Based on Whole-Genome Sequencing.</title>
        <authorList>
            <person name="Naushad S."/>
            <person name="Barkema H.W."/>
            <person name="Luby C."/>
            <person name="Condas L.A."/>
            <person name="Nobrega D.B."/>
            <person name="Carson D.A."/>
            <person name="De Buck J."/>
        </authorList>
    </citation>
    <scope>NUCLEOTIDE SEQUENCE [LARGE SCALE GENOMIC DNA]</scope>
    <source>
        <strain evidence="3 4">SNUC 1084</strain>
    </source>
</reference>
<gene>
    <name evidence="3" type="ORF">BU057_15045</name>
</gene>
<evidence type="ECO:0000313" key="4">
    <source>
        <dbReference type="Proteomes" id="UP000240859"/>
    </source>
</evidence>
<proteinExistence type="predicted"/>
<dbReference type="InterPro" id="IPR002104">
    <property type="entry name" value="Integrase_catalytic"/>
</dbReference>
<comment type="caution">
    <text evidence="3">The sequence shown here is derived from an EMBL/GenBank/DDBJ whole genome shotgun (WGS) entry which is preliminary data.</text>
</comment>
<organism evidence="3 4">
    <name type="scientific">Staphylococcus succinus</name>
    <dbReference type="NCBI Taxonomy" id="61015"/>
    <lineage>
        <taxon>Bacteria</taxon>
        <taxon>Bacillati</taxon>
        <taxon>Bacillota</taxon>
        <taxon>Bacilli</taxon>
        <taxon>Bacillales</taxon>
        <taxon>Staphylococcaceae</taxon>
        <taxon>Staphylococcus</taxon>
    </lineage>
</organism>
<dbReference type="EMBL" id="PZFR01000420">
    <property type="protein sequence ID" value="PTI59846.1"/>
    <property type="molecule type" value="Genomic_DNA"/>
</dbReference>
<evidence type="ECO:0000259" key="2">
    <source>
        <dbReference type="PROSITE" id="PS51898"/>
    </source>
</evidence>
<feature type="domain" description="Tyr recombinase" evidence="2">
    <location>
        <begin position="65"/>
        <end position="155"/>
    </location>
</feature>